<name>A0A7C2WAU6_9BACT</name>
<comment type="caution">
    <text evidence="1">The sequence shown here is derived from an EMBL/GenBank/DDBJ whole genome shotgun (WGS) entry which is preliminary data.</text>
</comment>
<dbReference type="EMBL" id="DSID01000402">
    <property type="protein sequence ID" value="HEX70651.1"/>
    <property type="molecule type" value="Genomic_DNA"/>
</dbReference>
<gene>
    <name evidence="1" type="ORF">ENP13_05340</name>
</gene>
<accession>A0A7C2WAU6</accession>
<organism evidence="1">
    <name type="scientific">Thermorudis sp</name>
    <dbReference type="NCBI Taxonomy" id="1969470"/>
    <lineage>
        <taxon>Bacteria</taxon>
        <taxon>Pseudomonadati</taxon>
        <taxon>Thermomicrobiota</taxon>
        <taxon>Thermomicrobia</taxon>
        <taxon>Thermomicrobia incertae sedis</taxon>
        <taxon>Thermorudis</taxon>
    </lineage>
</organism>
<sequence>MQGLTGLSAATPERLVLDAGMVYFNIDLNELEDPANTDPVTAALATAIPLGATRGGATFTRGLSVREVEVDGKLGPYMGLARREEVRPQLTVTFVELTVDNLLKAIAGATVTTAGQFQKITGGPILDTSYIPNVALLATYTGSTKPVIVVVKNALVLEGPELALEDKNEGGIEVTFVGHFDPGEPRVEPWAIYHPQVS</sequence>
<proteinExistence type="predicted"/>
<evidence type="ECO:0000313" key="1">
    <source>
        <dbReference type="EMBL" id="HEX70651.1"/>
    </source>
</evidence>
<reference evidence="1" key="1">
    <citation type="journal article" date="2020" name="mSystems">
        <title>Genome- and Community-Level Interaction Insights into Carbon Utilization and Element Cycling Functions of Hydrothermarchaeota in Hydrothermal Sediment.</title>
        <authorList>
            <person name="Zhou Z."/>
            <person name="Liu Y."/>
            <person name="Xu W."/>
            <person name="Pan J."/>
            <person name="Luo Z.H."/>
            <person name="Li M."/>
        </authorList>
    </citation>
    <scope>NUCLEOTIDE SEQUENCE [LARGE SCALE GENOMIC DNA]</scope>
    <source>
        <strain evidence="1">SpSt-192</strain>
    </source>
</reference>
<dbReference type="AlphaFoldDB" id="A0A7C2WAU6"/>
<protein>
    <submittedName>
        <fullName evidence="1">Uncharacterized protein</fullName>
    </submittedName>
</protein>